<dbReference type="Pfam" id="PF00390">
    <property type="entry name" value="malic"/>
    <property type="match status" value="1"/>
</dbReference>
<evidence type="ECO:0000256" key="3">
    <source>
        <dbReference type="ARBA" id="ARBA00007686"/>
    </source>
</evidence>
<dbReference type="InterPro" id="IPR046346">
    <property type="entry name" value="Aminoacid_DH-like_N_sf"/>
</dbReference>
<keyword evidence="10" id="KW-0521">NADP</keyword>
<dbReference type="eggNOG" id="COG0280">
    <property type="taxonomic scope" value="Bacteria"/>
</dbReference>
<dbReference type="PIRSF" id="PIRSF036684">
    <property type="entry name" value="ME_PTA"/>
    <property type="match status" value="1"/>
</dbReference>
<dbReference type="InterPro" id="IPR042112">
    <property type="entry name" value="P_AcTrfase_dom2"/>
</dbReference>
<feature type="binding site" evidence="10">
    <location>
        <position position="163"/>
    </location>
    <ligand>
        <name>a divalent metal cation</name>
        <dbReference type="ChEBI" id="CHEBI:60240"/>
    </ligand>
</feature>
<proteinExistence type="inferred from homology"/>
<keyword evidence="14" id="KW-1185">Reference proteome</keyword>
<organism evidence="13 14">
    <name type="scientific">Solitalea canadensis (strain ATCC 29591 / DSM 3403 / JCM 21819 / LMG 8368 / NBRC 15130 / NCIMB 12057 / USAM 9D)</name>
    <name type="common">Flexibacter canadensis</name>
    <dbReference type="NCBI Taxonomy" id="929556"/>
    <lineage>
        <taxon>Bacteria</taxon>
        <taxon>Pseudomonadati</taxon>
        <taxon>Bacteroidota</taxon>
        <taxon>Sphingobacteriia</taxon>
        <taxon>Sphingobacteriales</taxon>
        <taxon>Sphingobacteriaceae</taxon>
        <taxon>Solitalea</taxon>
    </lineage>
</organism>
<gene>
    <name evidence="13" type="ordered locus">Solca_4348</name>
</gene>
<dbReference type="Gene3D" id="3.40.50.10380">
    <property type="entry name" value="Malic enzyme, N-terminal domain"/>
    <property type="match status" value="1"/>
</dbReference>
<evidence type="ECO:0000256" key="6">
    <source>
        <dbReference type="ARBA" id="ARBA00023002"/>
    </source>
</evidence>
<dbReference type="Gene3D" id="3.40.50.720">
    <property type="entry name" value="NAD(P)-binding Rossmann-like Domain"/>
    <property type="match status" value="1"/>
</dbReference>
<dbReference type="KEGG" id="scn:Solca_4348"/>
<feature type="binding site" evidence="9">
    <location>
        <position position="137"/>
    </location>
    <ligand>
        <name>a divalent metal cation</name>
        <dbReference type="ChEBI" id="CHEBI:60240"/>
    </ligand>
</feature>
<dbReference type="RefSeq" id="WP_014682560.1">
    <property type="nucleotide sequence ID" value="NC_017770.1"/>
</dbReference>
<dbReference type="InterPro" id="IPR051674">
    <property type="entry name" value="Malate_Decarboxylase"/>
</dbReference>
<dbReference type="GO" id="GO:0006108">
    <property type="term" value="P:malate metabolic process"/>
    <property type="evidence" value="ECO:0007669"/>
    <property type="project" value="InterPro"/>
</dbReference>
<dbReference type="GO" id="GO:0046872">
    <property type="term" value="F:metal ion binding"/>
    <property type="evidence" value="ECO:0007669"/>
    <property type="project" value="UniProtKB-KW"/>
</dbReference>
<dbReference type="InterPro" id="IPR002505">
    <property type="entry name" value="PTA_PTB"/>
</dbReference>
<keyword evidence="7" id="KW-0511">Multifunctional enzyme</keyword>
<evidence type="ECO:0000256" key="2">
    <source>
        <dbReference type="ARBA" id="ARBA00001946"/>
    </source>
</evidence>
<evidence type="ECO:0000256" key="7">
    <source>
        <dbReference type="ARBA" id="ARBA00023268"/>
    </source>
</evidence>
<dbReference type="STRING" id="929556.Solca_4348"/>
<dbReference type="GO" id="GO:0016616">
    <property type="term" value="F:oxidoreductase activity, acting on the CH-OH group of donors, NAD or NADP as acceptor"/>
    <property type="evidence" value="ECO:0007669"/>
    <property type="project" value="InterPro"/>
</dbReference>
<dbReference type="AlphaFoldDB" id="H8KMT5"/>
<dbReference type="HOGENOM" id="CLU_012366_0_0_10"/>
<dbReference type="eggNOG" id="COG0281">
    <property type="taxonomic scope" value="Bacteria"/>
</dbReference>
<dbReference type="Gene3D" id="3.40.50.10950">
    <property type="match status" value="1"/>
</dbReference>
<reference evidence="13" key="1">
    <citation type="submission" date="2012-02" db="EMBL/GenBank/DDBJ databases">
        <title>The complete genome of Solitalea canadensis DSM 3403.</title>
        <authorList>
            <consortium name="US DOE Joint Genome Institute (JGI-PGF)"/>
            <person name="Lucas S."/>
            <person name="Copeland A."/>
            <person name="Lapidus A."/>
            <person name="Glavina del Rio T."/>
            <person name="Dalin E."/>
            <person name="Tice H."/>
            <person name="Bruce D."/>
            <person name="Goodwin L."/>
            <person name="Pitluck S."/>
            <person name="Peters L."/>
            <person name="Ovchinnikova G."/>
            <person name="Lu M."/>
            <person name="Kyrpides N."/>
            <person name="Mavromatis K."/>
            <person name="Ivanova N."/>
            <person name="Brettin T."/>
            <person name="Detter J.C."/>
            <person name="Han C."/>
            <person name="Larimer F."/>
            <person name="Land M."/>
            <person name="Hauser L."/>
            <person name="Markowitz V."/>
            <person name="Cheng J.-F."/>
            <person name="Hugenholtz P."/>
            <person name="Woyke T."/>
            <person name="Wu D."/>
            <person name="Spring S."/>
            <person name="Schroeder M."/>
            <person name="Kopitz M."/>
            <person name="Brambilla E."/>
            <person name="Klenk H.-P."/>
            <person name="Eisen J.A."/>
        </authorList>
    </citation>
    <scope>NUCLEOTIDE SEQUENCE</scope>
    <source>
        <strain evidence="13">DSM 3403</strain>
    </source>
</reference>
<dbReference type="FunFam" id="3.40.50.720:FF:000095">
    <property type="entry name" value="NADP-dependent malic enzyme"/>
    <property type="match status" value="1"/>
</dbReference>
<evidence type="ECO:0000256" key="4">
    <source>
        <dbReference type="ARBA" id="ARBA00008756"/>
    </source>
</evidence>
<dbReference type="EMBL" id="CP003349">
    <property type="protein sequence ID" value="AFD09338.1"/>
    <property type="molecule type" value="Genomic_DNA"/>
</dbReference>
<evidence type="ECO:0000256" key="8">
    <source>
        <dbReference type="PIRSR" id="PIRSR036684-1"/>
    </source>
</evidence>
<keyword evidence="6" id="KW-0560">Oxidoreductase</keyword>
<dbReference type="SUPFAM" id="SSF53223">
    <property type="entry name" value="Aminoacid dehydrogenase-like, N-terminal domain"/>
    <property type="match status" value="1"/>
</dbReference>
<dbReference type="SMART" id="SM00919">
    <property type="entry name" value="Malic_M"/>
    <property type="match status" value="1"/>
</dbReference>
<evidence type="ECO:0000256" key="5">
    <source>
        <dbReference type="ARBA" id="ARBA00022723"/>
    </source>
</evidence>
<dbReference type="OrthoDB" id="9805787at2"/>
<dbReference type="Proteomes" id="UP000007590">
    <property type="component" value="Chromosome"/>
</dbReference>
<dbReference type="InterPro" id="IPR037062">
    <property type="entry name" value="Malic_N_dom_sf"/>
</dbReference>
<comment type="cofactor">
    <cofactor evidence="1">
        <name>Mn(2+)</name>
        <dbReference type="ChEBI" id="CHEBI:29035"/>
    </cofactor>
</comment>
<dbReference type="SUPFAM" id="SSF51735">
    <property type="entry name" value="NAD(P)-binding Rossmann-fold domains"/>
    <property type="match status" value="1"/>
</dbReference>
<dbReference type="InterPro" id="IPR012302">
    <property type="entry name" value="Malic_NAD-bd"/>
</dbReference>
<evidence type="ECO:0000256" key="9">
    <source>
        <dbReference type="PIRSR" id="PIRSR036684-2"/>
    </source>
</evidence>
<dbReference type="PANTHER" id="PTHR43237">
    <property type="entry name" value="NADP-DEPENDENT MALIC ENZYME"/>
    <property type="match status" value="1"/>
</dbReference>
<protein>
    <submittedName>
        <fullName evidence="13">Malic enzyme</fullName>
    </submittedName>
</protein>
<dbReference type="PROSITE" id="PS00331">
    <property type="entry name" value="MALIC_ENZYMES"/>
    <property type="match status" value="1"/>
</dbReference>
<dbReference type="GO" id="GO:0016746">
    <property type="term" value="F:acyltransferase activity"/>
    <property type="evidence" value="ECO:0007669"/>
    <property type="project" value="InterPro"/>
</dbReference>
<dbReference type="Pfam" id="PF01515">
    <property type="entry name" value="PTA_PTB"/>
    <property type="match status" value="1"/>
</dbReference>
<dbReference type="CDD" id="cd05311">
    <property type="entry name" value="NAD_bind_2_malic_enz"/>
    <property type="match status" value="1"/>
</dbReference>
<comment type="similarity">
    <text evidence="4">In the C-terminal section; belongs to the phosphate acetyltransferase and butyryltransferase family.</text>
</comment>
<comment type="cofactor">
    <cofactor evidence="2">
        <name>Mg(2+)</name>
        <dbReference type="ChEBI" id="CHEBI:18420"/>
    </cofactor>
</comment>
<dbReference type="GO" id="GO:0051287">
    <property type="term" value="F:NAD binding"/>
    <property type="evidence" value="ECO:0007669"/>
    <property type="project" value="InterPro"/>
</dbReference>
<evidence type="ECO:0000313" key="13">
    <source>
        <dbReference type="EMBL" id="AFD09338.1"/>
    </source>
</evidence>
<dbReference type="InterPro" id="IPR012188">
    <property type="entry name" value="ME_PTA"/>
</dbReference>
<evidence type="ECO:0000259" key="11">
    <source>
        <dbReference type="SMART" id="SM00919"/>
    </source>
</evidence>
<dbReference type="GO" id="GO:0004470">
    <property type="term" value="F:malic enzyme activity"/>
    <property type="evidence" value="ECO:0007669"/>
    <property type="project" value="InterPro"/>
</dbReference>
<dbReference type="FunFam" id="3.40.50.10380:FF:000003">
    <property type="entry name" value="NADP-dependent malic enzyme"/>
    <property type="match status" value="1"/>
</dbReference>
<evidence type="ECO:0000256" key="1">
    <source>
        <dbReference type="ARBA" id="ARBA00001936"/>
    </source>
</evidence>
<keyword evidence="5 9" id="KW-0479">Metal-binding</keyword>
<accession>H8KMT5</accession>
<dbReference type="InterPro" id="IPR015884">
    <property type="entry name" value="Malic_enzyme_CS"/>
</dbReference>
<name>H8KMT5_SOLCM</name>
<evidence type="ECO:0000259" key="12">
    <source>
        <dbReference type="SMART" id="SM01274"/>
    </source>
</evidence>
<feature type="binding site" evidence="10">
    <location>
        <begin position="77"/>
        <end position="84"/>
    </location>
    <ligand>
        <name>NADP(+)</name>
        <dbReference type="ChEBI" id="CHEBI:58349"/>
    </ligand>
</feature>
<dbReference type="InterPro" id="IPR045213">
    <property type="entry name" value="Malic_NAD-bd_bact_type"/>
</dbReference>
<feature type="domain" description="Malic enzyme N-terminal" evidence="12">
    <location>
        <begin position="19"/>
        <end position="152"/>
    </location>
</feature>
<dbReference type="Gene3D" id="3.40.50.10750">
    <property type="entry name" value="Isocitrate/Isopropylmalate dehydrogenase-like"/>
    <property type="match status" value="1"/>
</dbReference>
<dbReference type="InterPro" id="IPR012301">
    <property type="entry name" value="Malic_N_dom"/>
</dbReference>
<dbReference type="SMART" id="SM01274">
    <property type="entry name" value="malic"/>
    <property type="match status" value="1"/>
</dbReference>
<feature type="binding site" evidence="9">
    <location>
        <position position="138"/>
    </location>
    <ligand>
        <name>a divalent metal cation</name>
        <dbReference type="ChEBI" id="CHEBI:60240"/>
    </ligand>
</feature>
<feature type="domain" description="Malic enzyme NAD-binding" evidence="11">
    <location>
        <begin position="164"/>
        <end position="401"/>
    </location>
</feature>
<dbReference type="Pfam" id="PF03949">
    <property type="entry name" value="Malic_M"/>
    <property type="match status" value="1"/>
</dbReference>
<dbReference type="SUPFAM" id="SSF53659">
    <property type="entry name" value="Isocitrate/Isopropylmalate dehydrogenase-like"/>
    <property type="match status" value="1"/>
</dbReference>
<evidence type="ECO:0000256" key="10">
    <source>
        <dbReference type="PIRSR" id="PIRSR036684-3"/>
    </source>
</evidence>
<feature type="active site" description="Proton acceptor" evidence="8">
    <location>
        <position position="95"/>
    </location>
</feature>
<feature type="binding site" evidence="10">
    <location>
        <position position="288"/>
    </location>
    <ligand>
        <name>NADP(+)</name>
        <dbReference type="ChEBI" id="CHEBI:58349"/>
    </ligand>
</feature>
<dbReference type="InterPro" id="IPR036291">
    <property type="entry name" value="NAD(P)-bd_dom_sf"/>
</dbReference>
<dbReference type="PANTHER" id="PTHR43237:SF4">
    <property type="entry name" value="NADP-DEPENDENT MALIC ENZYME"/>
    <property type="match status" value="1"/>
</dbReference>
<comment type="similarity">
    <text evidence="3">In the N-terminal section; belongs to the malic enzymes family.</text>
</comment>
<sequence length="759" mass="82805">MSKITHKQDALDYHALGRPGKVEVVPTKSTNSQRDLSLAYSPGVAEPCLKIAENKDDVYKYTAKGNLVAVISNGTAVLGLGNIGPEAGKPVMEGKGVLFKIFADIDVFDIELNVTDVDEFVRTVKALEPTFGGVNLEDIKAPECFEIERRLKEELNIPVMHDDQHGTAIISAAALLNALELQKKKIEEVKIVVCGAGAAAMSCTRLYASLGARKENIVMTDSKGVIRSDRAGLDDAKKEFATDRRDVSSLEDAMKNADVFIGLSTAGTVNPEMLKTMAKNAIVFAMANPDPEIGYELAVETRNDIIMATGRSDYPNQVNNVLGFPYIFRGALDVQATQINEEMKLAAVKAIAELAKKPVPETVNLAYNQSNITFGKDYIIPKPLDMRLITHVAPAVAKAAIESGVARKPITDWEGYVDSLKKRLGLDDKLMRNIASRAKSQPKRVVFAEADNYKMLKAAQIVKDEGIAVPILLGNIDKINQIIEEHNLDLNGTVIIDPFKEEKKLQEYAEIIYKKRQRRGISLSDARKLVRDRNYFGSVMVELGDADAMISGLTKSYKNVVKPALEVIGTRPGVNRVAGMYMMLAKKGPIFFADTTVNLDPSAQEIVDITLLVNEAVESFNIKPRVALLSYSNFGSNDGVTAVKMRDAASILHKGYPEMLVDGEVQANFAMNADLMKANFPFSQLADGPANTLIFPNLESGNISYKLLQEVGGAEAVGPILLGLNKPVHILQLDSSVREIVNMVTIAVVDAQQRQQAGK</sequence>
<dbReference type="InterPro" id="IPR042113">
    <property type="entry name" value="P_AcTrfase_dom1"/>
</dbReference>
<evidence type="ECO:0000313" key="14">
    <source>
        <dbReference type="Proteomes" id="UP000007590"/>
    </source>
</evidence>